<reference evidence="4 5" key="1">
    <citation type="submission" date="2022-10" db="EMBL/GenBank/DDBJ databases">
        <title>Identification of biosynthetic pathway for the production of the potent trypsin inhibitor radiosumin.</title>
        <authorList>
            <person name="Fewer D.P."/>
            <person name="Delbaje E."/>
            <person name="Ouyang X."/>
            <person name="Agostino P.D."/>
            <person name="Wahlsten M."/>
            <person name="Jokela J."/>
            <person name="Permi P."/>
            <person name="Haapaniemi E."/>
            <person name="Koistinen H."/>
        </authorList>
    </citation>
    <scope>NUCLEOTIDE SEQUENCE [LARGE SCALE GENOMIC DNA]</scope>
    <source>
        <strain evidence="4 5">NIES-515</strain>
    </source>
</reference>
<organism evidence="4 5">
    <name type="scientific">Plectonema radiosum NIES-515</name>
    <dbReference type="NCBI Taxonomy" id="2986073"/>
    <lineage>
        <taxon>Bacteria</taxon>
        <taxon>Bacillati</taxon>
        <taxon>Cyanobacteriota</taxon>
        <taxon>Cyanophyceae</taxon>
        <taxon>Oscillatoriophycideae</taxon>
        <taxon>Oscillatoriales</taxon>
        <taxon>Microcoleaceae</taxon>
        <taxon>Plectonema</taxon>
    </lineage>
</organism>
<dbReference type="InterPro" id="IPR000653">
    <property type="entry name" value="DegT/StrS_aminotransferase"/>
</dbReference>
<comment type="similarity">
    <text evidence="2 3">Belongs to the DegT/DnrJ/EryC1 family.</text>
</comment>
<name>A0ABT3B772_9CYAN</name>
<keyword evidence="5" id="KW-1185">Reference proteome</keyword>
<dbReference type="PANTHER" id="PTHR30244">
    <property type="entry name" value="TRANSAMINASE"/>
    <property type="match status" value="1"/>
</dbReference>
<dbReference type="PIRSF" id="PIRSF000390">
    <property type="entry name" value="PLP_StrS"/>
    <property type="match status" value="1"/>
</dbReference>
<dbReference type="InterPro" id="IPR015424">
    <property type="entry name" value="PyrdxlP-dep_Trfase"/>
</dbReference>
<dbReference type="InterPro" id="IPR015421">
    <property type="entry name" value="PyrdxlP-dep_Trfase_major"/>
</dbReference>
<keyword evidence="1 3" id="KW-0663">Pyridoxal phosphate</keyword>
<evidence type="ECO:0000313" key="5">
    <source>
        <dbReference type="Proteomes" id="UP001526143"/>
    </source>
</evidence>
<dbReference type="GO" id="GO:0008483">
    <property type="term" value="F:transaminase activity"/>
    <property type="evidence" value="ECO:0007669"/>
    <property type="project" value="UniProtKB-KW"/>
</dbReference>
<evidence type="ECO:0000256" key="1">
    <source>
        <dbReference type="ARBA" id="ARBA00022898"/>
    </source>
</evidence>
<dbReference type="Gene3D" id="3.40.640.10">
    <property type="entry name" value="Type I PLP-dependent aspartate aminotransferase-like (Major domain)"/>
    <property type="match status" value="1"/>
</dbReference>
<evidence type="ECO:0000313" key="4">
    <source>
        <dbReference type="EMBL" id="MCV3216729.1"/>
    </source>
</evidence>
<dbReference type="Pfam" id="PF01041">
    <property type="entry name" value="DegT_DnrJ_EryC1"/>
    <property type="match status" value="1"/>
</dbReference>
<evidence type="ECO:0000256" key="2">
    <source>
        <dbReference type="ARBA" id="ARBA00037999"/>
    </source>
</evidence>
<evidence type="ECO:0000256" key="3">
    <source>
        <dbReference type="RuleBase" id="RU004508"/>
    </source>
</evidence>
<dbReference type="SUPFAM" id="SSF53383">
    <property type="entry name" value="PLP-dependent transferases"/>
    <property type="match status" value="1"/>
</dbReference>
<proteinExistence type="inferred from homology"/>
<comment type="caution">
    <text evidence="4">The sequence shown here is derived from an EMBL/GenBank/DDBJ whole genome shotgun (WGS) entry which is preliminary data.</text>
</comment>
<dbReference type="CDD" id="cd00616">
    <property type="entry name" value="AHBA_syn"/>
    <property type="match status" value="1"/>
</dbReference>
<keyword evidence="4" id="KW-0808">Transferase</keyword>
<dbReference type="Proteomes" id="UP001526143">
    <property type="component" value="Unassembled WGS sequence"/>
</dbReference>
<dbReference type="PANTHER" id="PTHR30244:SF9">
    <property type="entry name" value="PROTEIN RV3402C"/>
    <property type="match status" value="1"/>
</dbReference>
<dbReference type="EMBL" id="JAOWRF010000355">
    <property type="protein sequence ID" value="MCV3216729.1"/>
    <property type="molecule type" value="Genomic_DNA"/>
</dbReference>
<protein>
    <submittedName>
        <fullName evidence="4">DegT/DnrJ/EryC1/StrS family aminotransferase</fullName>
    </submittedName>
</protein>
<accession>A0ABT3B772</accession>
<gene>
    <name evidence="4" type="ORF">OGM63_25030</name>
</gene>
<keyword evidence="4" id="KW-0032">Aminotransferase</keyword>
<sequence length="377" mass="43013">MARKKPFDKPIYVTRPLLPDLDKFNQKLQEIWDSQWLTNNGKQHLELEQRLQQILKIPYLSLFNNGTVALIVGCQSLRLSGEVITTPFTFPATPHVLTWNNIKPIFCDIDPVTMNIDANKIESMITPQTTAILGVHVYGTPCNVIKIQEIADKYGLKVIYDAAHAFGVEINGVGIGNFGDLSMMSFHATKLFHTAEGGALLFKDHNLKARVELLKNFGIKNEEEVVMPGINGKMNEIQASLGLVLLDYIEQEKFQRQQLTETYRRCLENVSGIRVIPEIYGITNSYQYFVIRIEQELFGCDRDYVHKQLKEYNVFTRKYFYPLCSDYPCYKYLPSSSIANLPVANQVAKEVLSLPLYGGLSIDDVERICEIIIEMKE</sequence>
<dbReference type="RefSeq" id="WP_263748388.1">
    <property type="nucleotide sequence ID" value="NZ_JAOWRF010000355.1"/>
</dbReference>